<dbReference type="EMBL" id="SJPN01000004">
    <property type="protein sequence ID" value="TWU02621.1"/>
    <property type="molecule type" value="Genomic_DNA"/>
</dbReference>
<feature type="domain" description="SMP-30/Gluconolactonase/LRE-like region" evidence="3">
    <location>
        <begin position="62"/>
        <end position="306"/>
    </location>
</feature>
<keyword evidence="1 4" id="KW-0378">Hydrolase</keyword>
<dbReference type="AlphaFoldDB" id="A0A5C6AT78"/>
<keyword evidence="2" id="KW-0732">Signal</keyword>
<dbReference type="Proteomes" id="UP000320176">
    <property type="component" value="Unassembled WGS sequence"/>
</dbReference>
<proteinExistence type="predicted"/>
<comment type="caution">
    <text evidence="4">The sequence shown here is derived from an EMBL/GenBank/DDBJ whole genome shotgun (WGS) entry which is preliminary data.</text>
</comment>
<dbReference type="InterPro" id="IPR051262">
    <property type="entry name" value="SMP-30/CGR1_Lactonase"/>
</dbReference>
<dbReference type="SUPFAM" id="SSF63829">
    <property type="entry name" value="Calcium-dependent phosphotriesterase"/>
    <property type="match status" value="1"/>
</dbReference>
<gene>
    <name evidence="4" type="primary">gnl_4</name>
    <name evidence="4" type="ORF">Pla52n_36770</name>
</gene>
<dbReference type="GO" id="GO:0004341">
    <property type="term" value="F:gluconolactonase activity"/>
    <property type="evidence" value="ECO:0007669"/>
    <property type="project" value="UniProtKB-EC"/>
</dbReference>
<evidence type="ECO:0000256" key="2">
    <source>
        <dbReference type="SAM" id="SignalP"/>
    </source>
</evidence>
<dbReference type="PANTHER" id="PTHR47572">
    <property type="entry name" value="LIPOPROTEIN-RELATED"/>
    <property type="match status" value="1"/>
</dbReference>
<evidence type="ECO:0000256" key="1">
    <source>
        <dbReference type="ARBA" id="ARBA00022801"/>
    </source>
</evidence>
<dbReference type="InterPro" id="IPR013658">
    <property type="entry name" value="SGL"/>
</dbReference>
<reference evidence="4 5" key="1">
    <citation type="submission" date="2019-02" db="EMBL/GenBank/DDBJ databases">
        <title>Deep-cultivation of Planctomycetes and their phenomic and genomic characterization uncovers novel biology.</title>
        <authorList>
            <person name="Wiegand S."/>
            <person name="Jogler M."/>
            <person name="Boedeker C."/>
            <person name="Pinto D."/>
            <person name="Vollmers J."/>
            <person name="Rivas-Marin E."/>
            <person name="Kohn T."/>
            <person name="Peeters S.H."/>
            <person name="Heuer A."/>
            <person name="Rast P."/>
            <person name="Oberbeckmann S."/>
            <person name="Bunk B."/>
            <person name="Jeske O."/>
            <person name="Meyerdierks A."/>
            <person name="Storesund J.E."/>
            <person name="Kallscheuer N."/>
            <person name="Luecker S."/>
            <person name="Lage O.M."/>
            <person name="Pohl T."/>
            <person name="Merkel B.J."/>
            <person name="Hornburger P."/>
            <person name="Mueller R.-W."/>
            <person name="Bruemmer F."/>
            <person name="Labrenz M."/>
            <person name="Spormann A.M."/>
            <person name="Op Den Camp H."/>
            <person name="Overmann J."/>
            <person name="Amann R."/>
            <person name="Jetten M.S.M."/>
            <person name="Mascher T."/>
            <person name="Medema M.H."/>
            <person name="Devos D.P."/>
            <person name="Kaster A.-K."/>
            <person name="Ovreas L."/>
            <person name="Rohde M."/>
            <person name="Galperin M.Y."/>
            <person name="Jogler C."/>
        </authorList>
    </citation>
    <scope>NUCLEOTIDE SEQUENCE [LARGE SCALE GENOMIC DNA]</scope>
    <source>
        <strain evidence="4 5">Pla52n</strain>
    </source>
</reference>
<name>A0A5C6AT78_9BACT</name>
<dbReference type="PANTHER" id="PTHR47572:SF4">
    <property type="entry name" value="LACTONASE DRP35"/>
    <property type="match status" value="1"/>
</dbReference>
<keyword evidence="5" id="KW-1185">Reference proteome</keyword>
<accession>A0A5C6AT78</accession>
<dbReference type="RefSeq" id="WP_231742077.1">
    <property type="nucleotide sequence ID" value="NZ_CP151726.1"/>
</dbReference>
<dbReference type="Gene3D" id="2.120.10.30">
    <property type="entry name" value="TolB, C-terminal domain"/>
    <property type="match status" value="1"/>
</dbReference>
<evidence type="ECO:0000313" key="4">
    <source>
        <dbReference type="EMBL" id="TWU02621.1"/>
    </source>
</evidence>
<organism evidence="4 5">
    <name type="scientific">Stieleria varia</name>
    <dbReference type="NCBI Taxonomy" id="2528005"/>
    <lineage>
        <taxon>Bacteria</taxon>
        <taxon>Pseudomonadati</taxon>
        <taxon>Planctomycetota</taxon>
        <taxon>Planctomycetia</taxon>
        <taxon>Pirellulales</taxon>
        <taxon>Pirellulaceae</taxon>
        <taxon>Stieleria</taxon>
    </lineage>
</organism>
<dbReference type="Pfam" id="PF08450">
    <property type="entry name" value="SGL"/>
    <property type="match status" value="1"/>
</dbReference>
<evidence type="ECO:0000259" key="3">
    <source>
        <dbReference type="Pfam" id="PF08450"/>
    </source>
</evidence>
<dbReference type="EC" id="3.1.1.17" evidence="4"/>
<protein>
    <submittedName>
        <fullName evidence="4">Gluconolactonase</fullName>
        <ecNumber evidence="4">3.1.1.17</ecNumber>
    </submittedName>
</protein>
<dbReference type="InterPro" id="IPR011042">
    <property type="entry name" value="6-blade_b-propeller_TolB-like"/>
</dbReference>
<feature type="chain" id="PRO_5022698506" evidence="2">
    <location>
        <begin position="30"/>
        <end position="323"/>
    </location>
</feature>
<evidence type="ECO:0000313" key="5">
    <source>
        <dbReference type="Proteomes" id="UP000320176"/>
    </source>
</evidence>
<feature type="signal peptide" evidence="2">
    <location>
        <begin position="1"/>
        <end position="29"/>
    </location>
</feature>
<sequence precursor="true">MKNHMKRTLFLLTLVCLCSVNLGGLQTSAADPPNAKSDEGKAAAETIQPIGNVEKVHDGFAFTEGPAWEPSGTLYFSDIPNTTIHRLAADDTLSVFTKQSAHTNGMLLTADGRLLACQMDGQVVAYDTESGKATVLAKEYDGKRFNAPNDLVLDASGGIYFTDPLFRAPTPLPQTIQAVYYIAADGTVSRVTQDIAAPNGIGLSPDGKHLYVCPSQQAEMLVYDVSGPGKLSQPRTFCAVKQPVGMKDTGADGIVLDEQGNVYITTHIGVQIFSPGGDAVGLVEFPEQPANVTFGGADRKTMYVTARTGLYRVAMPIAGLKPN</sequence>